<accession>A0A445MV00</accession>
<sequence length="66" mass="7754">MRTNVLLDDKLVDEALKLTNARTKKEVIHMALKEFVENRKRLDLRDLSGKIKFAEGYDYKAMREGK</sequence>
<dbReference type="InterPro" id="IPR019239">
    <property type="entry name" value="VapB_antitoxin"/>
</dbReference>
<dbReference type="Pfam" id="PF09957">
    <property type="entry name" value="VapB_antitoxin"/>
    <property type="match status" value="1"/>
</dbReference>
<evidence type="ECO:0008006" key="2">
    <source>
        <dbReference type="Google" id="ProtNLM"/>
    </source>
</evidence>
<dbReference type="EMBL" id="OJIN01000082">
    <property type="protein sequence ID" value="SPD73181.1"/>
    <property type="molecule type" value="Genomic_DNA"/>
</dbReference>
<evidence type="ECO:0000313" key="1">
    <source>
        <dbReference type="EMBL" id="SPD73181.1"/>
    </source>
</evidence>
<reference evidence="1" key="1">
    <citation type="submission" date="2018-01" db="EMBL/GenBank/DDBJ databases">
        <authorList>
            <person name="Regsiter A."/>
            <person name="William W."/>
        </authorList>
    </citation>
    <scope>NUCLEOTIDE SEQUENCE</scope>
    <source>
        <strain evidence="1">TRIP AH-1</strain>
    </source>
</reference>
<organism evidence="1">
    <name type="scientific">uncultured Desulfobacterium sp</name>
    <dbReference type="NCBI Taxonomy" id="201089"/>
    <lineage>
        <taxon>Bacteria</taxon>
        <taxon>Pseudomonadati</taxon>
        <taxon>Thermodesulfobacteriota</taxon>
        <taxon>Desulfobacteria</taxon>
        <taxon>Desulfobacterales</taxon>
        <taxon>Desulfobacteriaceae</taxon>
        <taxon>Desulfobacterium</taxon>
        <taxon>environmental samples</taxon>
    </lineage>
</organism>
<proteinExistence type="predicted"/>
<gene>
    <name evidence="1" type="ORF">PITCH_A1720005</name>
</gene>
<name>A0A445MV00_9BACT</name>
<dbReference type="AlphaFoldDB" id="A0A445MV00"/>
<protein>
    <recommendedName>
        <fullName evidence="2">Type II toxin-antitoxin system VapB family antitoxin</fullName>
    </recommendedName>
</protein>